<dbReference type="Ensembl" id="ENSCPGT00000011991.1">
    <property type="protein sequence ID" value="ENSCPGP00000010934.1"/>
    <property type="gene ID" value="ENSCPGG00000007781.1"/>
</dbReference>
<keyword evidence="3" id="KW-1133">Transmembrane helix</keyword>
<keyword evidence="3" id="KW-0812">Transmembrane</keyword>
<dbReference type="InterPro" id="IPR002528">
    <property type="entry name" value="MATE_fam"/>
</dbReference>
<protein>
    <recommendedName>
        <fullName evidence="6">Solute carrier family 47 member 1</fullName>
    </recommendedName>
</protein>
<dbReference type="GO" id="GO:0042910">
    <property type="term" value="F:xenobiotic transmembrane transporter activity"/>
    <property type="evidence" value="ECO:0007669"/>
    <property type="project" value="InterPro"/>
</dbReference>
<evidence type="ECO:0000313" key="4">
    <source>
        <dbReference type="Ensembl" id="ENSCPGP00000010934.1"/>
    </source>
</evidence>
<proteinExistence type="inferred from homology"/>
<evidence type="ECO:0008006" key="6">
    <source>
        <dbReference type="Google" id="ProtNLM"/>
    </source>
</evidence>
<dbReference type="GO" id="GO:0015297">
    <property type="term" value="F:antiporter activity"/>
    <property type="evidence" value="ECO:0007669"/>
    <property type="project" value="InterPro"/>
</dbReference>
<keyword evidence="5" id="KW-1185">Reference proteome</keyword>
<feature type="region of interest" description="Disordered" evidence="2">
    <location>
        <begin position="1"/>
        <end position="73"/>
    </location>
</feature>
<accession>A0A8C3PLD8</accession>
<reference evidence="4" key="2">
    <citation type="submission" date="2025-09" db="UniProtKB">
        <authorList>
            <consortium name="Ensembl"/>
        </authorList>
    </citation>
    <scope>IDENTIFICATION</scope>
</reference>
<dbReference type="Proteomes" id="UP000694419">
    <property type="component" value="Unplaced"/>
</dbReference>
<keyword evidence="3" id="KW-0472">Membrane</keyword>
<evidence type="ECO:0000256" key="3">
    <source>
        <dbReference type="SAM" id="Phobius"/>
    </source>
</evidence>
<dbReference type="GO" id="GO:0016020">
    <property type="term" value="C:membrane"/>
    <property type="evidence" value="ECO:0007669"/>
    <property type="project" value="InterPro"/>
</dbReference>
<reference evidence="4" key="1">
    <citation type="submission" date="2025-08" db="UniProtKB">
        <authorList>
            <consortium name="Ensembl"/>
        </authorList>
    </citation>
    <scope>IDENTIFICATION</scope>
</reference>
<evidence type="ECO:0000313" key="5">
    <source>
        <dbReference type="Proteomes" id="UP000694419"/>
    </source>
</evidence>
<sequence length="258" mass="27965">MGPACLGRRHAVMRGAETSSGPRHCRQQLRETAHGPMDPPSLVEDAGNPPAPRPAEPGRSRRESGSMKKQADLPEENGFSEAMAAGQQDLTPGSCGKKRRWLRCLVPDNFWEDAKKLLVLAGPLILIQLLIFLIHLVSSIFCGHLGKVELASVTLAIAVINVTAISVGYGLSSACDTLISQTYGSKNLLRVGVILQRAILILLLCCFPCCAILINIEQLLLLIRQDPEVSRLTQRYVMAFVPALPVSLCGDPGCWPHT</sequence>
<feature type="transmembrane region" description="Helical" evidence="3">
    <location>
        <begin position="150"/>
        <end position="171"/>
    </location>
</feature>
<evidence type="ECO:0000256" key="2">
    <source>
        <dbReference type="SAM" id="MobiDB-lite"/>
    </source>
</evidence>
<feature type="compositionally biased region" description="Basic and acidic residues" evidence="2">
    <location>
        <begin position="56"/>
        <end position="72"/>
    </location>
</feature>
<evidence type="ECO:0000256" key="1">
    <source>
        <dbReference type="ARBA" id="ARBA00010199"/>
    </source>
</evidence>
<name>A0A8C3PLD8_9CHAR</name>
<comment type="similarity">
    <text evidence="1">Belongs to the multi antimicrobial extrusion (MATE) (TC 2.A.66.1) family.</text>
</comment>
<feature type="transmembrane region" description="Helical" evidence="3">
    <location>
        <begin position="191"/>
        <end position="214"/>
    </location>
</feature>
<dbReference type="AlphaFoldDB" id="A0A8C3PLD8"/>
<organism evidence="4 5">
    <name type="scientific">Calidris pygmaea</name>
    <name type="common">Spoon-billed sandpiper</name>
    <dbReference type="NCBI Taxonomy" id="425635"/>
    <lineage>
        <taxon>Eukaryota</taxon>
        <taxon>Metazoa</taxon>
        <taxon>Chordata</taxon>
        <taxon>Craniata</taxon>
        <taxon>Vertebrata</taxon>
        <taxon>Euteleostomi</taxon>
        <taxon>Archelosauria</taxon>
        <taxon>Archosauria</taxon>
        <taxon>Dinosauria</taxon>
        <taxon>Saurischia</taxon>
        <taxon>Theropoda</taxon>
        <taxon>Coelurosauria</taxon>
        <taxon>Aves</taxon>
        <taxon>Neognathae</taxon>
        <taxon>Neoaves</taxon>
        <taxon>Charadriiformes</taxon>
        <taxon>Scolopacidae</taxon>
        <taxon>Calidris</taxon>
    </lineage>
</organism>
<dbReference type="Pfam" id="PF01554">
    <property type="entry name" value="MatE"/>
    <property type="match status" value="1"/>
</dbReference>
<dbReference type="PANTHER" id="PTHR11206">
    <property type="entry name" value="MULTIDRUG RESISTANCE PROTEIN"/>
    <property type="match status" value="1"/>
</dbReference>
<feature type="transmembrane region" description="Helical" evidence="3">
    <location>
        <begin position="117"/>
        <end position="138"/>
    </location>
</feature>